<gene>
    <name evidence="1" type="primary">PLESTB001055</name>
    <name evidence="1" type="ORF">PLESTB_000662600</name>
</gene>
<protein>
    <submittedName>
        <fullName evidence="1">Uncharacterized protein</fullName>
    </submittedName>
</protein>
<reference evidence="1 2" key="1">
    <citation type="journal article" date="2023" name="Commun. Biol.">
        <title>Reorganization of the ancestral sex-determining regions during the evolution of trioecy in Pleodorina starrii.</title>
        <authorList>
            <person name="Takahashi K."/>
            <person name="Suzuki S."/>
            <person name="Kawai-Toyooka H."/>
            <person name="Yamamoto K."/>
            <person name="Hamaji T."/>
            <person name="Ootsuki R."/>
            <person name="Yamaguchi H."/>
            <person name="Kawachi M."/>
            <person name="Higashiyama T."/>
            <person name="Nozaki H."/>
        </authorList>
    </citation>
    <scope>NUCLEOTIDE SEQUENCE [LARGE SCALE GENOMIC DNA]</scope>
    <source>
        <strain evidence="1 2">NIES-4479</strain>
    </source>
</reference>
<dbReference type="Proteomes" id="UP001165080">
    <property type="component" value="Unassembled WGS sequence"/>
</dbReference>
<proteinExistence type="predicted"/>
<organism evidence="1 2">
    <name type="scientific">Pleodorina starrii</name>
    <dbReference type="NCBI Taxonomy" id="330485"/>
    <lineage>
        <taxon>Eukaryota</taxon>
        <taxon>Viridiplantae</taxon>
        <taxon>Chlorophyta</taxon>
        <taxon>core chlorophytes</taxon>
        <taxon>Chlorophyceae</taxon>
        <taxon>CS clade</taxon>
        <taxon>Chlamydomonadales</taxon>
        <taxon>Volvocaceae</taxon>
        <taxon>Pleodorina</taxon>
    </lineage>
</organism>
<name>A0A9W6F119_9CHLO</name>
<keyword evidence="2" id="KW-1185">Reference proteome</keyword>
<dbReference type="EMBL" id="BRXU01000006">
    <property type="protein sequence ID" value="GLC52738.1"/>
    <property type="molecule type" value="Genomic_DNA"/>
</dbReference>
<dbReference type="AlphaFoldDB" id="A0A9W6F119"/>
<evidence type="ECO:0000313" key="2">
    <source>
        <dbReference type="Proteomes" id="UP001165080"/>
    </source>
</evidence>
<sequence>MANTIQVEWLSPFAADVQIAVPARQFNTATVTAVLNMTEDEDPVLVNATPLQFHFHATSEHALVVSQCKWII</sequence>
<dbReference type="Gene3D" id="3.10.200.10">
    <property type="entry name" value="Alpha carbonic anhydrase"/>
    <property type="match status" value="1"/>
</dbReference>
<accession>A0A9W6F119</accession>
<evidence type="ECO:0000313" key="1">
    <source>
        <dbReference type="EMBL" id="GLC52738.1"/>
    </source>
</evidence>
<dbReference type="InterPro" id="IPR036398">
    <property type="entry name" value="CA_dom_sf"/>
</dbReference>
<comment type="caution">
    <text evidence="1">The sequence shown here is derived from an EMBL/GenBank/DDBJ whole genome shotgun (WGS) entry which is preliminary data.</text>
</comment>